<feature type="compositionally biased region" description="Basic residues" evidence="8">
    <location>
        <begin position="263"/>
        <end position="286"/>
    </location>
</feature>
<feature type="compositionally biased region" description="Polar residues" evidence="8">
    <location>
        <begin position="143"/>
        <end position="157"/>
    </location>
</feature>
<feature type="region of interest" description="Disordered" evidence="8">
    <location>
        <begin position="1"/>
        <end position="157"/>
    </location>
</feature>
<comment type="similarity">
    <text evidence="2 7">Belongs to the NST1 family.</text>
</comment>
<dbReference type="GeneID" id="54570085"/>
<dbReference type="InterPro" id="IPR025279">
    <property type="entry name" value="NST1"/>
</dbReference>
<keyword evidence="10" id="KW-1185">Reference proteome</keyword>
<keyword evidence="6 7" id="KW-0175">Coiled coil</keyword>
<feature type="region of interest" description="Disordered" evidence="8">
    <location>
        <begin position="883"/>
        <end position="1029"/>
    </location>
</feature>
<feature type="compositionally biased region" description="Low complexity" evidence="8">
    <location>
        <begin position="728"/>
        <end position="744"/>
    </location>
</feature>
<dbReference type="InterPro" id="IPR051412">
    <property type="entry name" value="Formin_Homology_Diaphanous_sf"/>
</dbReference>
<feature type="compositionally biased region" description="Basic residues" evidence="8">
    <location>
        <begin position="99"/>
        <end position="112"/>
    </location>
</feature>
<feature type="compositionally biased region" description="Acidic residues" evidence="8">
    <location>
        <begin position="427"/>
        <end position="452"/>
    </location>
</feature>
<feature type="region of interest" description="Disordered" evidence="8">
    <location>
        <begin position="515"/>
        <end position="844"/>
    </location>
</feature>
<feature type="compositionally biased region" description="Basic and acidic residues" evidence="8">
    <location>
        <begin position="550"/>
        <end position="685"/>
    </location>
</feature>
<sequence>MSATSKAPPPPTANGVITAPPMAGGNRKKQKRRAKQAAKQAAQVPMPSAADSTDVGYDEDALRYDDDEEDYSDEGEPDDYDDDPHYAHENGVHSPPHATGKKNKKKKKHSVGHGHSAYDPDMLPPMPAHAHPGATAVRPPPRSGQSNPNIWNTSTQQERQNIKEFWLSLSEEERKGLLKIEKEAVLKKMKQQQKHSCSCTVCGRKRTAIEEELEVLYEGYYEELEQYAHHDHPPLPSTDGMMPDPLQHRQNHPLNVPPPTPHLHNHNHNHHHHHHHPHPHPHHKTSHMHEHLGEDDEFSDEEEEEYSEDEDYDSEEDDEPHPEPLPPRAQAGVPDFFNFGSHLTVKGILTPWVEKLKAGLKGNADNLLTVADDLLKNDGRKFIEMMEQLAERRMQRESRSQYEAETHPGYPPDDPAYAHEDPLAAGDEFDDDEGSYDSQDDYEDDIEEEDEMVGGLQLASRDTTQTDHSQGGLTEEQRMQEGRRMFQIFAARMFEQRVLTAYREKVAAERQRKLLEEIDDEDKLQAQREAKKQRDAQKKKDKKKQQQLAKAEEKAKRDAEKADEERKLREAEEKRLEEQRRKKEEQRRKREEEKKKLEEEKARKEADKLRRQQEEQQRREDAERKAREQKAAEKAKKEEQRKREREEREAREKEARERKLQEEREKKEREAKVKADKEAKEREKTAQQAAHPPQQPPQIQKRPSQPGMVAIPGVYPKQTPSGISSPHPQIATPAIPKAPTPAKQRQQSQQGSLASSPKQAQSQLSSAPSKSSSPGSNAPQTSVQPKTIMQKPGNQQPGQQNQHPISSASPLHQQPIQPPPGMPHPQHHGGGFGGMPPMGFPGFQGPQGPMIPSMAQRGGPMGMFPHQGPPPMGMPNRMSFPGMNGMPPPGMMAPQGRGYPFEGPGQNQPPPGFNHHPMPQQNQTSPIGSSPTAPGSEDQRQSMSGHSRQQSSDKERFESAANQPIARPAPIQRPSSVKPQGPDRTGSTDLDDLSKHLGSSALLDDSDEPITTSMADNRRHSNIAPGARNITMPAPGIGQIGGFGAPGGFGTPASNWNTPGMPFGQSPGLAQPGWGSLPTPGMSNWANQNAPFGASGFGSIGGSIGAAPMHRPGVGLSRPLTIRLAVCQACKQLSQANRGEGDGFHNVDVLLHQIEANRPMLDSPPTLREIEEICETEGDSQNGGGELHVRKDDGSPAFAVKWEADAGTPDQGRGNSGLGEIGSPMPSRPSPATGFGAPGMPIGRAPGMLPNLGAVVGSSNPS</sequence>
<dbReference type="RefSeq" id="XP_033667961.1">
    <property type="nucleotide sequence ID" value="XM_033816813.1"/>
</dbReference>
<organism evidence="9 10">
    <name type="scientific">Zasmidium cellare ATCC 36951</name>
    <dbReference type="NCBI Taxonomy" id="1080233"/>
    <lineage>
        <taxon>Eukaryota</taxon>
        <taxon>Fungi</taxon>
        <taxon>Dikarya</taxon>
        <taxon>Ascomycota</taxon>
        <taxon>Pezizomycotina</taxon>
        <taxon>Dothideomycetes</taxon>
        <taxon>Dothideomycetidae</taxon>
        <taxon>Mycosphaerellales</taxon>
        <taxon>Mycosphaerellaceae</taxon>
        <taxon>Zasmidium</taxon>
    </lineage>
</organism>
<feature type="compositionally biased region" description="Low complexity" evidence="8">
    <location>
        <begin position="752"/>
        <end position="780"/>
    </location>
</feature>
<evidence type="ECO:0000256" key="4">
    <source>
        <dbReference type="ARBA" id="ARBA00022490"/>
    </source>
</evidence>
<feature type="compositionally biased region" description="Polar residues" evidence="8">
    <location>
        <begin position="941"/>
        <end position="950"/>
    </location>
</feature>
<evidence type="ECO:0000256" key="6">
    <source>
        <dbReference type="ARBA" id="ARBA00023054"/>
    </source>
</evidence>
<feature type="region of interest" description="Disordered" evidence="8">
    <location>
        <begin position="1205"/>
        <end position="1242"/>
    </location>
</feature>
<dbReference type="GO" id="GO:0005737">
    <property type="term" value="C:cytoplasm"/>
    <property type="evidence" value="ECO:0007669"/>
    <property type="project" value="UniProtKB-SubCell"/>
</dbReference>
<evidence type="ECO:0000256" key="3">
    <source>
        <dbReference type="ARBA" id="ARBA00020733"/>
    </source>
</evidence>
<feature type="compositionally biased region" description="Polar residues" evidence="8">
    <location>
        <begin position="718"/>
        <end position="727"/>
    </location>
</feature>
<dbReference type="OrthoDB" id="21629at2759"/>
<feature type="compositionally biased region" description="Low complexity" evidence="8">
    <location>
        <begin position="792"/>
        <end position="802"/>
    </location>
</feature>
<reference evidence="9" key="1">
    <citation type="journal article" date="2020" name="Stud. Mycol.">
        <title>101 Dothideomycetes genomes: a test case for predicting lifestyles and emergence of pathogens.</title>
        <authorList>
            <person name="Haridas S."/>
            <person name="Albert R."/>
            <person name="Binder M."/>
            <person name="Bloem J."/>
            <person name="Labutti K."/>
            <person name="Salamov A."/>
            <person name="Andreopoulos B."/>
            <person name="Baker S."/>
            <person name="Barry K."/>
            <person name="Bills G."/>
            <person name="Bluhm B."/>
            <person name="Cannon C."/>
            <person name="Castanera R."/>
            <person name="Culley D."/>
            <person name="Daum C."/>
            <person name="Ezra D."/>
            <person name="Gonzalez J."/>
            <person name="Henrissat B."/>
            <person name="Kuo A."/>
            <person name="Liang C."/>
            <person name="Lipzen A."/>
            <person name="Lutzoni F."/>
            <person name="Magnuson J."/>
            <person name="Mondo S."/>
            <person name="Nolan M."/>
            <person name="Ohm R."/>
            <person name="Pangilinan J."/>
            <person name="Park H.-J."/>
            <person name="Ramirez L."/>
            <person name="Alfaro M."/>
            <person name="Sun H."/>
            <person name="Tritt A."/>
            <person name="Yoshinaga Y."/>
            <person name="Zwiers L.-H."/>
            <person name="Turgeon B."/>
            <person name="Goodwin S."/>
            <person name="Spatafora J."/>
            <person name="Crous P."/>
            <person name="Grigoriev I."/>
        </authorList>
    </citation>
    <scope>NUCLEOTIDE SEQUENCE</scope>
    <source>
        <strain evidence="9">ATCC 36951</strain>
    </source>
</reference>
<name>A0A6A6CMC2_ZASCE</name>
<dbReference type="GO" id="GO:0005884">
    <property type="term" value="C:actin filament"/>
    <property type="evidence" value="ECO:0007669"/>
    <property type="project" value="TreeGrafter"/>
</dbReference>
<evidence type="ECO:0000256" key="8">
    <source>
        <dbReference type="SAM" id="MobiDB-lite"/>
    </source>
</evidence>
<feature type="compositionally biased region" description="Basic and acidic residues" evidence="8">
    <location>
        <begin position="392"/>
        <end position="406"/>
    </location>
</feature>
<feature type="compositionally biased region" description="Polar residues" evidence="8">
    <location>
        <begin position="460"/>
        <end position="472"/>
    </location>
</feature>
<keyword evidence="4 7" id="KW-0963">Cytoplasm</keyword>
<dbReference type="AlphaFoldDB" id="A0A6A6CMC2"/>
<feature type="compositionally biased region" description="Polar residues" evidence="8">
    <location>
        <begin position="919"/>
        <end position="933"/>
    </location>
</feature>
<evidence type="ECO:0000256" key="2">
    <source>
        <dbReference type="ARBA" id="ARBA00007112"/>
    </source>
</evidence>
<feature type="compositionally biased region" description="Low complexity" evidence="8">
    <location>
        <begin position="892"/>
        <end position="906"/>
    </location>
</feature>
<evidence type="ECO:0000256" key="5">
    <source>
        <dbReference type="ARBA" id="ARBA00023016"/>
    </source>
</evidence>
<proteinExistence type="inferred from homology"/>
<dbReference type="PANTHER" id="PTHR45691:SF6">
    <property type="entry name" value="PROTEIN DIAPHANOUS"/>
    <property type="match status" value="1"/>
</dbReference>
<feature type="region of interest" description="Disordered" evidence="8">
    <location>
        <begin position="392"/>
        <end position="479"/>
    </location>
</feature>
<evidence type="ECO:0000256" key="7">
    <source>
        <dbReference type="RuleBase" id="RU049441"/>
    </source>
</evidence>
<feature type="compositionally biased region" description="Acidic residues" evidence="8">
    <location>
        <begin position="65"/>
        <end position="82"/>
    </location>
</feature>
<dbReference type="EMBL" id="ML993594">
    <property type="protein sequence ID" value="KAF2167072.1"/>
    <property type="molecule type" value="Genomic_DNA"/>
</dbReference>
<comment type="subcellular location">
    <subcellularLocation>
        <location evidence="1 7">Cytoplasm</location>
    </subcellularLocation>
</comment>
<feature type="compositionally biased region" description="Basic and acidic residues" evidence="8">
    <location>
        <begin position="523"/>
        <end position="538"/>
    </location>
</feature>
<gene>
    <name evidence="9" type="ORF">M409DRAFT_66150</name>
</gene>
<protein>
    <recommendedName>
        <fullName evidence="3 7">Stress response protein NST1</fullName>
    </recommendedName>
</protein>
<accession>A0A6A6CMC2</accession>
<comment type="function">
    <text evidence="7">May act as a negative regulator of salt tolerance.</text>
</comment>
<evidence type="ECO:0000313" key="10">
    <source>
        <dbReference type="Proteomes" id="UP000799537"/>
    </source>
</evidence>
<keyword evidence="5 7" id="KW-0346">Stress response</keyword>
<feature type="region of interest" description="Disordered" evidence="8">
    <location>
        <begin position="229"/>
        <end position="333"/>
    </location>
</feature>
<evidence type="ECO:0000256" key="1">
    <source>
        <dbReference type="ARBA" id="ARBA00004496"/>
    </source>
</evidence>
<dbReference type="Proteomes" id="UP000799537">
    <property type="component" value="Unassembled WGS sequence"/>
</dbReference>
<dbReference type="GO" id="GO:0030041">
    <property type="term" value="P:actin filament polymerization"/>
    <property type="evidence" value="ECO:0007669"/>
    <property type="project" value="TreeGrafter"/>
</dbReference>
<feature type="compositionally biased region" description="Basic residues" evidence="8">
    <location>
        <begin position="26"/>
        <end position="36"/>
    </location>
</feature>
<feature type="compositionally biased region" description="Low complexity" evidence="8">
    <location>
        <begin position="686"/>
        <end position="706"/>
    </location>
</feature>
<feature type="compositionally biased region" description="Acidic residues" evidence="8">
    <location>
        <begin position="293"/>
        <end position="320"/>
    </location>
</feature>
<evidence type="ECO:0000313" key="9">
    <source>
        <dbReference type="EMBL" id="KAF2167072.1"/>
    </source>
</evidence>
<dbReference type="Pfam" id="PF13945">
    <property type="entry name" value="NST1"/>
    <property type="match status" value="1"/>
</dbReference>
<dbReference type="PANTHER" id="PTHR45691">
    <property type="entry name" value="PROTEIN DIAPHANOUS"/>
    <property type="match status" value="1"/>
</dbReference>